<proteinExistence type="predicted"/>
<dbReference type="EMBL" id="CP051206">
    <property type="protein sequence ID" value="QJB46740.1"/>
    <property type="molecule type" value="Genomic_DNA"/>
</dbReference>
<accession>A0A6H2C614</accession>
<dbReference type="AlphaFoldDB" id="A0A6H2C614"/>
<dbReference type="SUPFAM" id="SSF53383">
    <property type="entry name" value="PLP-dependent transferases"/>
    <property type="match status" value="1"/>
</dbReference>
<gene>
    <name evidence="1" type="ORF">HGD76_23715</name>
</gene>
<dbReference type="KEGG" id="dfs:HGD76_23715"/>
<evidence type="ECO:0000313" key="1">
    <source>
        <dbReference type="EMBL" id="QJB46740.1"/>
    </source>
</evidence>
<name>A0A6H2C614_DOLFA</name>
<dbReference type="Proteomes" id="UP000502433">
    <property type="component" value="Chromosome"/>
</dbReference>
<reference evidence="1 2" key="1">
    <citation type="submission" date="2020-04" db="EMBL/GenBank/DDBJ databases">
        <title>Genome-Wide Identification of 5-Methylcytosine Sites in Bacterial Genomes By High-Throughput Sequencing of MspJI Restriction Fragments.</title>
        <authorList>
            <person name="Wu V."/>
        </authorList>
    </citation>
    <scope>NUCLEOTIDE SEQUENCE [LARGE SCALE GENOMIC DNA]</scope>
    <source>
        <strain evidence="1 2">CCAP 1403/13f</strain>
    </source>
</reference>
<dbReference type="InterPro" id="IPR015424">
    <property type="entry name" value="PyrdxlP-dep_Trfase"/>
</dbReference>
<evidence type="ECO:0008006" key="3">
    <source>
        <dbReference type="Google" id="ProtNLM"/>
    </source>
</evidence>
<sequence>MNAIGGYFGLELDEKNEYHSEAIRLNTGRNALEYILVSKFYKKIYLPYYTCDALVEPVRKLGLLHEFYFINEKFEPIFDFSLIKEDECFLYTNYFGLKDDFIYTLKMRCANLIIDNAQAFYAEPLEDTDTFYSPRKFFGVADGAYLYTTKIIQRELEQDISYERFAHLLRRIDMNAENGYSFFINNDKSLSNMPILRMSKLTQRMLSSIDYQDVAACRRDNYNYLYIALKDLNKIDFKLNLDQVPMVYPFYTDDLTIRKILIENRVYTAQYWSNVLDWVDEDNIEYKFTTNIIHLPIDQRYSEDDLSKIVTIIFEQY</sequence>
<protein>
    <recommendedName>
        <fullName evidence="3">DegT/DnrJ/EryC1/StrS aminotransferase family protein</fullName>
    </recommendedName>
</protein>
<dbReference type="RefSeq" id="WP_168697216.1">
    <property type="nucleotide sequence ID" value="NZ_CP051206.1"/>
</dbReference>
<reference evidence="1 2" key="2">
    <citation type="submission" date="2020-04" db="EMBL/GenBank/DDBJ databases">
        <authorList>
            <person name="Fomenkov A."/>
            <person name="Anton B.P."/>
            <person name="Roberts R.J."/>
        </authorList>
    </citation>
    <scope>NUCLEOTIDE SEQUENCE [LARGE SCALE GENOMIC DNA]</scope>
    <source>
        <strain evidence="1 2">CCAP 1403/13f</strain>
    </source>
</reference>
<organism evidence="1 2">
    <name type="scientific">Dolichospermum flos-aquae CCAP 1403/13F</name>
    <dbReference type="NCBI Taxonomy" id="315271"/>
    <lineage>
        <taxon>Bacteria</taxon>
        <taxon>Bacillati</taxon>
        <taxon>Cyanobacteriota</taxon>
        <taxon>Cyanophyceae</taxon>
        <taxon>Nostocales</taxon>
        <taxon>Aphanizomenonaceae</taxon>
        <taxon>Dolichospermum</taxon>
    </lineage>
</organism>
<evidence type="ECO:0000313" key="2">
    <source>
        <dbReference type="Proteomes" id="UP000502433"/>
    </source>
</evidence>